<dbReference type="AlphaFoldDB" id="A0A1U7CNJ4"/>
<organism evidence="1 2">
    <name type="scientific">Paludisphaera borealis</name>
    <dbReference type="NCBI Taxonomy" id="1387353"/>
    <lineage>
        <taxon>Bacteria</taxon>
        <taxon>Pseudomonadati</taxon>
        <taxon>Planctomycetota</taxon>
        <taxon>Planctomycetia</taxon>
        <taxon>Isosphaerales</taxon>
        <taxon>Isosphaeraceae</taxon>
        <taxon>Paludisphaera</taxon>
    </lineage>
</organism>
<name>A0A1U7CNJ4_9BACT</name>
<dbReference type="KEGG" id="pbor:BSF38_01961"/>
<dbReference type="STRING" id="1387353.BSF38_01961"/>
<dbReference type="Proteomes" id="UP000186309">
    <property type="component" value="Chromosome"/>
</dbReference>
<protein>
    <submittedName>
        <fullName evidence="1">Uncharacterized protein</fullName>
    </submittedName>
</protein>
<keyword evidence="2" id="KW-1185">Reference proteome</keyword>
<reference evidence="2" key="1">
    <citation type="submission" date="2016-12" db="EMBL/GenBank/DDBJ databases">
        <title>Comparative genomics of four Isosphaeraceae planctomycetes: a common pool of plasmids and glycoside hydrolase genes.</title>
        <authorList>
            <person name="Ivanova A."/>
        </authorList>
    </citation>
    <scope>NUCLEOTIDE SEQUENCE [LARGE SCALE GENOMIC DNA]</scope>
    <source>
        <strain evidence="2">PX4</strain>
    </source>
</reference>
<evidence type="ECO:0000313" key="1">
    <source>
        <dbReference type="EMBL" id="APW60491.1"/>
    </source>
</evidence>
<proteinExistence type="predicted"/>
<gene>
    <name evidence="1" type="ORF">BSF38_01961</name>
</gene>
<evidence type="ECO:0000313" key="2">
    <source>
        <dbReference type="Proteomes" id="UP000186309"/>
    </source>
</evidence>
<dbReference type="RefSeq" id="WP_076345174.1">
    <property type="nucleotide sequence ID" value="NZ_CP019082.1"/>
</dbReference>
<sequence length="316" mass="34084">MAITVDETKQSSEMGWTTEGGRTYDLQVRVVTDDPTIGARAAVRAVNVDIGSTYRFPLAAPTETDYGAVLAGVSTTRDEDGRGYLVTLRYGPFSPLDMAGNDTNGSLIVNPLLVPPGLKWTHETFEIACIYDRNGVKITNVIGDPFDPVLTRPYSLPVANITRTLASFDPNWITAFKDHINASDWMGFPAGTILCREITADRAYYSDWGWAWDQTLALAFKPIITSTDGTVIENGWAEVVLNAGLRQKVGGVVKQVMIDGSPASAPVPLTSKGQYDPTGDQGFLSFDVYPTADFDLFGLPPDLFSATTPSSPLGGS</sequence>
<dbReference type="EMBL" id="CP019082">
    <property type="protein sequence ID" value="APW60491.1"/>
    <property type="molecule type" value="Genomic_DNA"/>
</dbReference>
<accession>A0A1U7CNJ4</accession>
<dbReference type="OrthoDB" id="284733at2"/>